<evidence type="ECO:0000313" key="9">
    <source>
        <dbReference type="Proteomes" id="UP000755551"/>
    </source>
</evidence>
<dbReference type="Pfam" id="PF04055">
    <property type="entry name" value="Radical_SAM"/>
    <property type="match status" value="1"/>
</dbReference>
<feature type="domain" description="Radical SAM core" evidence="7">
    <location>
        <begin position="23"/>
        <end position="237"/>
    </location>
</feature>
<dbReference type="InterPro" id="IPR012840">
    <property type="entry name" value="NrdG2"/>
</dbReference>
<evidence type="ECO:0000313" key="8">
    <source>
        <dbReference type="EMBL" id="MBV0932365.1"/>
    </source>
</evidence>
<evidence type="ECO:0000256" key="6">
    <source>
        <dbReference type="ARBA" id="ARBA00023014"/>
    </source>
</evidence>
<comment type="cofactor">
    <cofactor evidence="1">
        <name>[4Fe-4S] cluster</name>
        <dbReference type="ChEBI" id="CHEBI:49883"/>
    </cofactor>
</comment>
<dbReference type="InterPro" id="IPR034457">
    <property type="entry name" value="Organic_radical-activating"/>
</dbReference>
<dbReference type="PROSITE" id="PS51918">
    <property type="entry name" value="RADICAL_SAM"/>
    <property type="match status" value="1"/>
</dbReference>
<dbReference type="SFLD" id="SFLDS00029">
    <property type="entry name" value="Radical_SAM"/>
    <property type="match status" value="1"/>
</dbReference>
<keyword evidence="3" id="KW-0949">S-adenosyl-L-methionine</keyword>
<keyword evidence="6" id="KW-0411">Iron-sulfur</keyword>
<dbReference type="InterPro" id="IPR007197">
    <property type="entry name" value="rSAM"/>
</dbReference>
<name>A0ABS6M801_9GAMM</name>
<dbReference type="Proteomes" id="UP000755551">
    <property type="component" value="Unassembled WGS sequence"/>
</dbReference>
<evidence type="ECO:0000256" key="5">
    <source>
        <dbReference type="ARBA" id="ARBA00023004"/>
    </source>
</evidence>
<dbReference type="CDD" id="cd01335">
    <property type="entry name" value="Radical_SAM"/>
    <property type="match status" value="1"/>
</dbReference>
<accession>A0ABS6M801</accession>
<evidence type="ECO:0000256" key="3">
    <source>
        <dbReference type="ARBA" id="ARBA00022691"/>
    </source>
</evidence>
<dbReference type="EMBL" id="JAHQZT010000003">
    <property type="protein sequence ID" value="MBV0932365.1"/>
    <property type="molecule type" value="Genomic_DNA"/>
</dbReference>
<evidence type="ECO:0000256" key="4">
    <source>
        <dbReference type="ARBA" id="ARBA00022723"/>
    </source>
</evidence>
<reference evidence="8 9" key="1">
    <citation type="submission" date="2021-06" db="EMBL/GenBank/DDBJ databases">
        <title>Bacterium isolated from marine sediment.</title>
        <authorList>
            <person name="Zhu K.-L."/>
            <person name="Du Z.-J."/>
            <person name="Liang Q.-Y."/>
        </authorList>
    </citation>
    <scope>NUCLEOTIDE SEQUENCE [LARGE SCALE GENOMIC DNA]</scope>
    <source>
        <strain evidence="8 9">A346</strain>
    </source>
</reference>
<keyword evidence="2" id="KW-0004">4Fe-4S</keyword>
<evidence type="ECO:0000259" key="7">
    <source>
        <dbReference type="PROSITE" id="PS51918"/>
    </source>
</evidence>
<dbReference type="RefSeq" id="WP_217333791.1">
    <property type="nucleotide sequence ID" value="NZ_JAHQZT010000003.1"/>
</dbReference>
<keyword evidence="9" id="KW-1185">Reference proteome</keyword>
<sequence length="241" mass="26480">MNAIGVAAPTLVVSGMTPLTTIDFPDHLACVLYTQGCSLRCRYCHNPQLIPTATADPGLAWEEIDHFLQRRQGLLEAVVFSGGEPCLQPALAEAMSAVKARGFKVGLHTAGVSPGRLASVLPLVDWVGLDVKAPAHRYQQVTGRRHQARTNRHSLQLLLDSGVAFECRTTLDWRLFSAEETCQLAQELADLGVTRYAIQINQGRQCLDPELEQPVILPGGQLTALQQTMQKLFPVFEWREG</sequence>
<dbReference type="NCBIfam" id="TIGR02495">
    <property type="entry name" value="NrdG2"/>
    <property type="match status" value="1"/>
</dbReference>
<gene>
    <name evidence="8" type="ORF">KTN04_03300</name>
</gene>
<proteinExistence type="predicted"/>
<organism evidence="8 9">
    <name type="scientific">Marinobacterium weihaiense</name>
    <dbReference type="NCBI Taxonomy" id="2851016"/>
    <lineage>
        <taxon>Bacteria</taxon>
        <taxon>Pseudomonadati</taxon>
        <taxon>Pseudomonadota</taxon>
        <taxon>Gammaproteobacteria</taxon>
        <taxon>Oceanospirillales</taxon>
        <taxon>Oceanospirillaceae</taxon>
        <taxon>Marinobacterium</taxon>
    </lineage>
</organism>
<keyword evidence="4" id="KW-0479">Metal-binding</keyword>
<evidence type="ECO:0000256" key="1">
    <source>
        <dbReference type="ARBA" id="ARBA00001966"/>
    </source>
</evidence>
<keyword evidence="5" id="KW-0408">Iron</keyword>
<comment type="caution">
    <text evidence="8">The sequence shown here is derived from an EMBL/GenBank/DDBJ whole genome shotgun (WGS) entry which is preliminary data.</text>
</comment>
<dbReference type="PANTHER" id="PTHR30352">
    <property type="entry name" value="PYRUVATE FORMATE-LYASE-ACTIVATING ENZYME"/>
    <property type="match status" value="1"/>
</dbReference>
<dbReference type="PANTHER" id="PTHR30352:SF13">
    <property type="entry name" value="GLYCYL-RADICAL ENZYME ACTIVATING ENZYME YJJW-RELATED"/>
    <property type="match status" value="1"/>
</dbReference>
<evidence type="ECO:0000256" key="2">
    <source>
        <dbReference type="ARBA" id="ARBA00022485"/>
    </source>
</evidence>
<dbReference type="SFLD" id="SFLDG01094">
    <property type="entry name" value="Uncharacterised_Radical_SAM_Su"/>
    <property type="match status" value="1"/>
</dbReference>
<protein>
    <submittedName>
        <fullName evidence="8">Anaerobic ribonucleoside-triphosphate reductase activating protein</fullName>
    </submittedName>
</protein>